<dbReference type="EMBL" id="HBUF01202635">
    <property type="protein sequence ID" value="CAG6662417.1"/>
    <property type="molecule type" value="Transcribed_RNA"/>
</dbReference>
<evidence type="ECO:0000313" key="9">
    <source>
        <dbReference type="EMBL" id="CAG6662419.1"/>
    </source>
</evidence>
<evidence type="ECO:0000256" key="1">
    <source>
        <dbReference type="ARBA" id="ARBA00006040"/>
    </source>
</evidence>
<protein>
    <submittedName>
        <fullName evidence="9">Organellar oligopeptidase A, chloroplastic/mitochondrial</fullName>
    </submittedName>
</protein>
<dbReference type="EMBL" id="HBUF01634535">
    <property type="protein sequence ID" value="CAG6783796.1"/>
    <property type="molecule type" value="Transcribed_RNA"/>
</dbReference>
<proteinExistence type="inferred from homology"/>
<dbReference type="InterPro" id="IPR024079">
    <property type="entry name" value="MetalloPept_cat_dom_sf"/>
</dbReference>
<dbReference type="EMBL" id="HBUF01634536">
    <property type="protein sequence ID" value="CAG6783797.1"/>
    <property type="molecule type" value="Transcribed_RNA"/>
</dbReference>
<dbReference type="EMBL" id="HBUF01202639">
    <property type="protein sequence ID" value="CAG6662421.1"/>
    <property type="molecule type" value="Transcribed_RNA"/>
</dbReference>
<dbReference type="Pfam" id="PF01432">
    <property type="entry name" value="Peptidase_M3"/>
    <property type="match status" value="1"/>
</dbReference>
<evidence type="ECO:0000256" key="4">
    <source>
        <dbReference type="ARBA" id="ARBA00022801"/>
    </source>
</evidence>
<dbReference type="PANTHER" id="PTHR11804:SF83">
    <property type="entry name" value="LD37516P"/>
    <property type="match status" value="1"/>
</dbReference>
<dbReference type="GO" id="GO:0006508">
    <property type="term" value="P:proteolysis"/>
    <property type="evidence" value="ECO:0007669"/>
    <property type="project" value="UniProtKB-KW"/>
</dbReference>
<dbReference type="GO" id="GO:0004222">
    <property type="term" value="F:metalloendopeptidase activity"/>
    <property type="evidence" value="ECO:0007669"/>
    <property type="project" value="InterPro"/>
</dbReference>
<dbReference type="PANTHER" id="PTHR11804">
    <property type="entry name" value="PROTEASE M3 THIMET OLIGOPEPTIDASE-RELATED"/>
    <property type="match status" value="1"/>
</dbReference>
<feature type="domain" description="Peptidase M3A/M3B catalytic" evidence="8">
    <location>
        <begin position="270"/>
        <end position="738"/>
    </location>
</feature>
<name>A0A8D8WLJ1_9HEMI</name>
<organism evidence="9">
    <name type="scientific">Cacopsylla melanoneura</name>
    <dbReference type="NCBI Taxonomy" id="428564"/>
    <lineage>
        <taxon>Eukaryota</taxon>
        <taxon>Metazoa</taxon>
        <taxon>Ecdysozoa</taxon>
        <taxon>Arthropoda</taxon>
        <taxon>Hexapoda</taxon>
        <taxon>Insecta</taxon>
        <taxon>Pterygota</taxon>
        <taxon>Neoptera</taxon>
        <taxon>Paraneoptera</taxon>
        <taxon>Hemiptera</taxon>
        <taxon>Sternorrhyncha</taxon>
        <taxon>Psylloidea</taxon>
        <taxon>Psyllidae</taxon>
        <taxon>Psyllinae</taxon>
        <taxon>Cacopsylla</taxon>
    </lineage>
</organism>
<dbReference type="EMBL" id="HBUF01202640">
    <property type="protein sequence ID" value="CAG6662422.1"/>
    <property type="molecule type" value="Transcribed_RNA"/>
</dbReference>
<dbReference type="InterPro" id="IPR001567">
    <property type="entry name" value="Pept_M3A_M3B_dom"/>
</dbReference>
<keyword evidence="3 7" id="KW-0479">Metal-binding</keyword>
<reference evidence="9" key="1">
    <citation type="submission" date="2021-05" db="EMBL/GenBank/DDBJ databases">
        <authorList>
            <person name="Alioto T."/>
            <person name="Alioto T."/>
            <person name="Gomez Garrido J."/>
        </authorList>
    </citation>
    <scope>NUCLEOTIDE SEQUENCE</scope>
</reference>
<dbReference type="SUPFAM" id="SSF55486">
    <property type="entry name" value="Metalloproteases ('zincins'), catalytic domain"/>
    <property type="match status" value="1"/>
</dbReference>
<sequence>MKHLLQLRHNLLKVHSRSGYIVLLPELPPTTETFNKINITAAHDKLPQFSHMTTEKCVTLMGQKIIEYETQLLAIEDKIPQEQEIIASEEKSKAKAGLKVFSKIFDSIEKLNTEFDNTWALLRHLYFTSKNTMPPNIFFGIHNRAKQARYTKFALKNVYESCKSLDATQLSEEQQRVLSKFMLESKLAGIELSVDQKDKLEECSHMLYHKQRLFQLKLDAALKAYNMPIHDLNILPDAPPQLIYDMSVDKRDVTQGPWVVNLQDPLKSQFLEYCTDRDRRRQMWHAEEKAASNLESRKELNTSVVLEDIRQYRHIKAQLLGYENYLHLSMETKMVGSLQHLEHVLEEIRIRARLAQDNEVENLQNFIENKHPIQIWDVPFYSRLQKKQLYGYDEAEWSNYFTLDTVLNTLFSLTSQLFDIQFEEKKEIDVWNKHVRYFNVLDKQSKVPLAGFYLDPFRNSQKLGMNQVLSLRTGSRINQVITPLSTLILNLSEPKYGKPCLVTFKQVEDVFYQFGSLLQRSLTSTHYSDVSGANNIEWDSVHVMSHFLTHWIYEEGVFNQLNAHFATGDKLNISGADLKRLRAHNAGIEVCAELFKANLDLQLHNGVKPFWMDISRELYPLHFGFPIEKYSNLPCRFVEVGSGDLAGGYYSFLWSRLVAADIYSAFKEEEEASTNQAEAVNQAVSVNQTVKSEDGGEVNVAARLRDTFLTFGGSCHSSEVFRRFRGRDPCYKPFLDVYQLD</sequence>
<comment type="cofactor">
    <cofactor evidence="7">
        <name>Zn(2+)</name>
        <dbReference type="ChEBI" id="CHEBI:29105"/>
    </cofactor>
    <text evidence="7">Binds 1 zinc ion.</text>
</comment>
<evidence type="ECO:0000256" key="5">
    <source>
        <dbReference type="ARBA" id="ARBA00022833"/>
    </source>
</evidence>
<accession>A0A8D8WLJ1</accession>
<keyword evidence="6 7" id="KW-0482">Metalloprotease</keyword>
<evidence type="ECO:0000256" key="6">
    <source>
        <dbReference type="ARBA" id="ARBA00023049"/>
    </source>
</evidence>
<dbReference type="GO" id="GO:0046872">
    <property type="term" value="F:metal ion binding"/>
    <property type="evidence" value="ECO:0007669"/>
    <property type="project" value="UniProtKB-UniRule"/>
</dbReference>
<dbReference type="EMBL" id="HBUF01202637">
    <property type="protein sequence ID" value="CAG6662419.1"/>
    <property type="molecule type" value="Transcribed_RNA"/>
</dbReference>
<keyword evidence="5 7" id="KW-0862">Zinc</keyword>
<comment type="similarity">
    <text evidence="1 7">Belongs to the peptidase M3 family.</text>
</comment>
<keyword evidence="2 7" id="KW-0645">Protease</keyword>
<evidence type="ECO:0000259" key="8">
    <source>
        <dbReference type="Pfam" id="PF01432"/>
    </source>
</evidence>
<dbReference type="EMBL" id="HBUF01202638">
    <property type="protein sequence ID" value="CAG6662420.1"/>
    <property type="molecule type" value="Transcribed_RNA"/>
</dbReference>
<evidence type="ECO:0000256" key="3">
    <source>
        <dbReference type="ARBA" id="ARBA00022723"/>
    </source>
</evidence>
<dbReference type="Gene3D" id="1.10.1370.10">
    <property type="entry name" value="Neurolysin, domain 3"/>
    <property type="match status" value="1"/>
</dbReference>
<evidence type="ECO:0000256" key="2">
    <source>
        <dbReference type="ARBA" id="ARBA00022670"/>
    </source>
</evidence>
<dbReference type="Gene3D" id="3.40.390.10">
    <property type="entry name" value="Collagenase (Catalytic Domain)"/>
    <property type="match status" value="1"/>
</dbReference>
<dbReference type="EMBL" id="HBUF01202636">
    <property type="protein sequence ID" value="CAG6662418.1"/>
    <property type="molecule type" value="Transcribed_RNA"/>
</dbReference>
<dbReference type="InterPro" id="IPR024077">
    <property type="entry name" value="Neurolysin/TOP_dom2"/>
</dbReference>
<dbReference type="InterPro" id="IPR045090">
    <property type="entry name" value="Pept_M3A_M3B"/>
</dbReference>
<dbReference type="AlphaFoldDB" id="A0A8D8WLJ1"/>
<keyword evidence="4 7" id="KW-0378">Hydrolase</keyword>
<evidence type="ECO:0000256" key="7">
    <source>
        <dbReference type="RuleBase" id="RU003435"/>
    </source>
</evidence>
<dbReference type="EMBL" id="HBUF01146237">
    <property type="protein sequence ID" value="CAG6647276.1"/>
    <property type="molecule type" value="Transcribed_RNA"/>
</dbReference>